<keyword evidence="1" id="KW-0812">Transmembrane</keyword>
<proteinExistence type="predicted"/>
<dbReference type="EMBL" id="JBJQND010000003">
    <property type="protein sequence ID" value="KAL3884183.1"/>
    <property type="molecule type" value="Genomic_DNA"/>
</dbReference>
<feature type="domain" description="Ig-like" evidence="2">
    <location>
        <begin position="85"/>
        <end position="189"/>
    </location>
</feature>
<keyword evidence="1" id="KW-1133">Transmembrane helix</keyword>
<evidence type="ECO:0000313" key="4">
    <source>
        <dbReference type="Proteomes" id="UP001634394"/>
    </source>
</evidence>
<dbReference type="AlphaFoldDB" id="A0ABD3XGT4"/>
<name>A0ABD3XGT4_SINWO</name>
<protein>
    <recommendedName>
        <fullName evidence="2">Ig-like domain-containing protein</fullName>
    </recommendedName>
</protein>
<reference evidence="3 4" key="1">
    <citation type="submission" date="2024-11" db="EMBL/GenBank/DDBJ databases">
        <title>Chromosome-level genome assembly of the freshwater bivalve Anodonta woodiana.</title>
        <authorList>
            <person name="Chen X."/>
        </authorList>
    </citation>
    <scope>NUCLEOTIDE SEQUENCE [LARGE SCALE GENOMIC DNA]</scope>
    <source>
        <strain evidence="3">MN2024</strain>
        <tissue evidence="3">Gills</tissue>
    </source>
</reference>
<accession>A0ABD3XGT4</accession>
<keyword evidence="1" id="KW-0472">Membrane</keyword>
<feature type="transmembrane region" description="Helical" evidence="1">
    <location>
        <begin position="225"/>
        <end position="249"/>
    </location>
</feature>
<organism evidence="3 4">
    <name type="scientific">Sinanodonta woodiana</name>
    <name type="common">Chinese pond mussel</name>
    <name type="synonym">Anodonta woodiana</name>
    <dbReference type="NCBI Taxonomy" id="1069815"/>
    <lineage>
        <taxon>Eukaryota</taxon>
        <taxon>Metazoa</taxon>
        <taxon>Spiralia</taxon>
        <taxon>Lophotrochozoa</taxon>
        <taxon>Mollusca</taxon>
        <taxon>Bivalvia</taxon>
        <taxon>Autobranchia</taxon>
        <taxon>Heteroconchia</taxon>
        <taxon>Palaeoheterodonta</taxon>
        <taxon>Unionida</taxon>
        <taxon>Unionoidea</taxon>
        <taxon>Unionidae</taxon>
        <taxon>Unioninae</taxon>
        <taxon>Sinanodonta</taxon>
    </lineage>
</organism>
<evidence type="ECO:0000313" key="3">
    <source>
        <dbReference type="EMBL" id="KAL3884183.1"/>
    </source>
</evidence>
<sequence length="337" mass="37629">MEIGMDCRVSDPEKKSSIQIHQGNREMVTITSGCSIKSNDSRLSISCIETEDAILISVNMSGYDYSDPGNWNCSDGKSYATVAFPDFIDYPTQPVIKTQTFSSTSDQGLLELTCSSESRTQPVFSRRPLSYHWNVNQLNTSNTLTCFRRKGSRLTLCPESCRLKLNSSISVTCTVEEDGLISNESEPFIIRLVIPLVPVEQLINTTQVSMSAKYKDQTGGHSTEALIGICLGCLVAGSVLSVFLTLLFIRRSAHWMKDGEGERNSGDRDEACYINSVVNSGVRTSETEISRQYEMFDQHRMENLQSQYTVKLSEGSGQTNEAEIYENLKCRTNHMLH</sequence>
<evidence type="ECO:0000259" key="2">
    <source>
        <dbReference type="PROSITE" id="PS50835"/>
    </source>
</evidence>
<dbReference type="InterPro" id="IPR007110">
    <property type="entry name" value="Ig-like_dom"/>
</dbReference>
<evidence type="ECO:0000256" key="1">
    <source>
        <dbReference type="SAM" id="Phobius"/>
    </source>
</evidence>
<dbReference type="PROSITE" id="PS50835">
    <property type="entry name" value="IG_LIKE"/>
    <property type="match status" value="1"/>
</dbReference>
<keyword evidence="4" id="KW-1185">Reference proteome</keyword>
<dbReference type="Proteomes" id="UP001634394">
    <property type="component" value="Unassembled WGS sequence"/>
</dbReference>
<comment type="caution">
    <text evidence="3">The sequence shown here is derived from an EMBL/GenBank/DDBJ whole genome shotgun (WGS) entry which is preliminary data.</text>
</comment>
<gene>
    <name evidence="3" type="ORF">ACJMK2_030403</name>
</gene>